<gene>
    <name evidence="1" type="ORF">SO694_00013170</name>
</gene>
<dbReference type="EMBL" id="JBBJCI010000146">
    <property type="protein sequence ID" value="KAK7242198.1"/>
    <property type="molecule type" value="Genomic_DNA"/>
</dbReference>
<proteinExistence type="predicted"/>
<dbReference type="Proteomes" id="UP001363151">
    <property type="component" value="Unassembled WGS sequence"/>
</dbReference>
<comment type="caution">
    <text evidence="1">The sequence shown here is derived from an EMBL/GenBank/DDBJ whole genome shotgun (WGS) entry which is preliminary data.</text>
</comment>
<organism evidence="1 2">
    <name type="scientific">Aureococcus anophagefferens</name>
    <name type="common">Harmful bloom alga</name>
    <dbReference type="NCBI Taxonomy" id="44056"/>
    <lineage>
        <taxon>Eukaryota</taxon>
        <taxon>Sar</taxon>
        <taxon>Stramenopiles</taxon>
        <taxon>Ochrophyta</taxon>
        <taxon>Pelagophyceae</taxon>
        <taxon>Pelagomonadales</taxon>
        <taxon>Pelagomonadaceae</taxon>
        <taxon>Aureococcus</taxon>
    </lineage>
</organism>
<name>A0ABR1G0Y4_AURAN</name>
<accession>A0ABR1G0Y4</accession>
<sequence length="363" mass="38098">MAGRVVAEGWRCRAGQPQAACIRKLLRRLRGGRLRPFADRTNVSATSCAPASACAAARARALGRRVDVVAFGGSVTVGHGTGGRSGNRESKFMPYVELFAAALRVTSGSQRPVAVTIFKRFGVPSFCFHAMAKAAGAEPSIVILEFSVNGLDRLGFLAAGVRAAYPAAVVVYLDVFSMDELSMPGCRLDRGDACGDAPRPPAAPATVCATRDPRVSGDALLAPTVSDVDAAGWRAELVNGDPKKPVYAVGPGLSTSRLAVPFSLGATSEVFVAFMQSFKAKAPYGVAAISADNATPPTLFDGGALQDRLHLLITRRIAVAEPGPHELGIVMTNETQTAGHAFAFYGVFAQAATHKLNFGRRRP</sequence>
<reference evidence="1 2" key="1">
    <citation type="submission" date="2024-03" db="EMBL/GenBank/DDBJ databases">
        <title>Aureococcus anophagefferens CCMP1851 and Kratosvirus quantuckense: Draft genome of a second virus-susceptible host strain in the model system.</title>
        <authorList>
            <person name="Chase E."/>
            <person name="Truchon A.R."/>
            <person name="Schepens W."/>
            <person name="Wilhelm S.W."/>
        </authorList>
    </citation>
    <scope>NUCLEOTIDE SEQUENCE [LARGE SCALE GENOMIC DNA]</scope>
    <source>
        <strain evidence="1 2">CCMP1851</strain>
    </source>
</reference>
<keyword evidence="2" id="KW-1185">Reference proteome</keyword>
<evidence type="ECO:0000313" key="1">
    <source>
        <dbReference type="EMBL" id="KAK7242198.1"/>
    </source>
</evidence>
<evidence type="ECO:0000313" key="2">
    <source>
        <dbReference type="Proteomes" id="UP001363151"/>
    </source>
</evidence>
<protein>
    <submittedName>
        <fullName evidence="1">3-oxoacyl-acyl-carrier-protein reductase</fullName>
    </submittedName>
</protein>